<dbReference type="RefSeq" id="WP_018394212.1">
    <property type="nucleotide sequence ID" value="NZ_JBCNAN010000033.1"/>
</dbReference>
<dbReference type="Pfam" id="PF19651">
    <property type="entry name" value="DUF6154"/>
    <property type="match status" value="1"/>
</dbReference>
<dbReference type="OrthoDB" id="2381948at2"/>
<evidence type="ECO:0000313" key="4">
    <source>
        <dbReference type="Proteomes" id="UP000077271"/>
    </source>
</evidence>
<dbReference type="EMBL" id="LQWY01000005">
    <property type="protein sequence ID" value="OAH62576.1"/>
    <property type="molecule type" value="Genomic_DNA"/>
</dbReference>
<evidence type="ECO:0000313" key="3">
    <source>
        <dbReference type="Proteomes" id="UP000076935"/>
    </source>
</evidence>
<reference evidence="3 4" key="1">
    <citation type="submission" date="2016-01" db="EMBL/GenBank/DDBJ databases">
        <title>Investigation of taxonomic status of Bacillus aminovorans.</title>
        <authorList>
            <person name="Verma A."/>
            <person name="Pal Y."/>
            <person name="Krishnamurthi S."/>
        </authorList>
    </citation>
    <scope>NUCLEOTIDE SEQUENCE [LARGE SCALE GENOMIC DNA]</scope>
    <source>
        <strain evidence="2 3">DSM 1314</strain>
        <strain evidence="1 4">DSM 4337</strain>
    </source>
</reference>
<dbReference type="InterPro" id="IPR046152">
    <property type="entry name" value="DUF6154"/>
</dbReference>
<dbReference type="Proteomes" id="UP000076935">
    <property type="component" value="Unassembled WGS sequence"/>
</dbReference>
<dbReference type="STRING" id="29332.AWH48_06305"/>
<sequence>MNFVDELFELYRGRLQGTEDDLDMITLTVLGEMSEADILKVIQDMPQEELAWLFRVYLHEGLKEKFNQDQIPVRKNSQFH</sequence>
<protein>
    <recommendedName>
        <fullName evidence="5">Cytosolic protein</fullName>
    </recommendedName>
</protein>
<comment type="caution">
    <text evidence="1">The sequence shown here is derived from an EMBL/GenBank/DDBJ whole genome shotgun (WGS) entry which is preliminary data.</text>
</comment>
<accession>A0A177KSZ4</accession>
<name>A0A177KSZ4_9BACI</name>
<dbReference type="Proteomes" id="UP000077271">
    <property type="component" value="Unassembled WGS sequence"/>
</dbReference>
<keyword evidence="3" id="KW-1185">Reference proteome</keyword>
<gene>
    <name evidence="1" type="ORF">AWH48_06305</name>
    <name evidence="2" type="ORF">AWH49_07840</name>
</gene>
<proteinExistence type="predicted"/>
<evidence type="ECO:0000313" key="1">
    <source>
        <dbReference type="EMBL" id="OAH56277.1"/>
    </source>
</evidence>
<dbReference type="EMBL" id="LQWZ01000023">
    <property type="protein sequence ID" value="OAH56277.1"/>
    <property type="molecule type" value="Genomic_DNA"/>
</dbReference>
<evidence type="ECO:0000313" key="2">
    <source>
        <dbReference type="EMBL" id="OAH62576.1"/>
    </source>
</evidence>
<organism evidence="1 4">
    <name type="scientific">Domibacillus aminovorans</name>
    <dbReference type="NCBI Taxonomy" id="29332"/>
    <lineage>
        <taxon>Bacteria</taxon>
        <taxon>Bacillati</taxon>
        <taxon>Bacillota</taxon>
        <taxon>Bacilli</taxon>
        <taxon>Bacillales</taxon>
        <taxon>Bacillaceae</taxon>
        <taxon>Domibacillus</taxon>
    </lineage>
</organism>
<evidence type="ECO:0008006" key="5">
    <source>
        <dbReference type="Google" id="ProtNLM"/>
    </source>
</evidence>
<dbReference type="AlphaFoldDB" id="A0A177KSZ4"/>